<evidence type="ECO:0000313" key="9">
    <source>
        <dbReference type="Proteomes" id="UP000326759"/>
    </source>
</evidence>
<dbReference type="GO" id="GO:0140359">
    <property type="term" value="F:ABC-type transporter activity"/>
    <property type="evidence" value="ECO:0007669"/>
    <property type="project" value="InterPro"/>
</dbReference>
<keyword evidence="5 6" id="KW-0472">Membrane</keyword>
<feature type="non-terminal residue" evidence="8">
    <location>
        <position position="1"/>
    </location>
</feature>
<evidence type="ECO:0000256" key="2">
    <source>
        <dbReference type="ARBA" id="ARBA00022475"/>
    </source>
</evidence>
<keyword evidence="3 6" id="KW-0812">Transmembrane</keyword>
<organism evidence="8 9">
    <name type="scientific">Armadillidium nasatum</name>
    <dbReference type="NCBI Taxonomy" id="96803"/>
    <lineage>
        <taxon>Eukaryota</taxon>
        <taxon>Metazoa</taxon>
        <taxon>Ecdysozoa</taxon>
        <taxon>Arthropoda</taxon>
        <taxon>Crustacea</taxon>
        <taxon>Multicrustacea</taxon>
        <taxon>Malacostraca</taxon>
        <taxon>Eumalacostraca</taxon>
        <taxon>Peracarida</taxon>
        <taxon>Isopoda</taxon>
        <taxon>Oniscidea</taxon>
        <taxon>Crinocheta</taxon>
        <taxon>Armadillidiidae</taxon>
        <taxon>Armadillidium</taxon>
    </lineage>
</organism>
<proteinExistence type="predicted"/>
<feature type="domain" description="ABC-2 type transporter transmembrane" evidence="7">
    <location>
        <begin position="53"/>
        <end position="194"/>
    </location>
</feature>
<dbReference type="PANTHER" id="PTHR30294:SF38">
    <property type="entry name" value="TRANSPORT PERMEASE PROTEIN"/>
    <property type="match status" value="1"/>
</dbReference>
<name>A0A5N5TKA5_9CRUS</name>
<dbReference type="AlphaFoldDB" id="A0A5N5TKA5"/>
<dbReference type="GO" id="GO:0043190">
    <property type="term" value="C:ATP-binding cassette (ABC) transporter complex"/>
    <property type="evidence" value="ECO:0007669"/>
    <property type="project" value="InterPro"/>
</dbReference>
<sequence>EVVELTIKIELYRALEEFFVDYVVPLTRLNLTTASLPIKMEDPVYATEEFSFRNFVAPGILITTVYFMAAGLTSLSFIIERKEGLLERSWVSGVILSEVLLSHLVTQVLIMLVQIAIVMICLFAIFQIPCVGNYIWVILLSILQGLCGMSYGFMVSAVSKDEMTAIQLMLGTFYPLLLISGIVWPLEGMPNAISCVICISFFIRLKTRIIENIEL</sequence>
<dbReference type="OrthoDB" id="10255969at2759"/>
<dbReference type="PANTHER" id="PTHR30294">
    <property type="entry name" value="MEMBRANE COMPONENT OF ABC TRANSPORTER YHHJ-RELATED"/>
    <property type="match status" value="1"/>
</dbReference>
<evidence type="ECO:0000256" key="1">
    <source>
        <dbReference type="ARBA" id="ARBA00004651"/>
    </source>
</evidence>
<feature type="transmembrane region" description="Helical" evidence="6">
    <location>
        <begin position="55"/>
        <end position="79"/>
    </location>
</feature>
<feature type="transmembrane region" description="Helical" evidence="6">
    <location>
        <begin position="100"/>
        <end position="128"/>
    </location>
</feature>
<feature type="transmembrane region" description="Helical" evidence="6">
    <location>
        <begin position="134"/>
        <end position="153"/>
    </location>
</feature>
<accession>A0A5N5TKA5</accession>
<comment type="caution">
    <text evidence="8">The sequence shown here is derived from an EMBL/GenBank/DDBJ whole genome shotgun (WGS) entry which is preliminary data.</text>
</comment>
<reference evidence="8 9" key="1">
    <citation type="journal article" date="2019" name="PLoS Biol.">
        <title>Sex chromosomes control vertical transmission of feminizing Wolbachia symbionts in an isopod.</title>
        <authorList>
            <person name="Becking T."/>
            <person name="Chebbi M.A."/>
            <person name="Giraud I."/>
            <person name="Moumen B."/>
            <person name="Laverre T."/>
            <person name="Caubet Y."/>
            <person name="Peccoud J."/>
            <person name="Gilbert C."/>
            <person name="Cordaux R."/>
        </authorList>
    </citation>
    <scope>NUCLEOTIDE SEQUENCE [LARGE SCALE GENOMIC DNA]</scope>
    <source>
        <strain evidence="8">ANa2</strain>
        <tissue evidence="8">Whole body excluding digestive tract and cuticle</tissue>
    </source>
</reference>
<dbReference type="InterPro" id="IPR013525">
    <property type="entry name" value="ABC2_TM"/>
</dbReference>
<evidence type="ECO:0000313" key="8">
    <source>
        <dbReference type="EMBL" id="KAB7506588.1"/>
    </source>
</evidence>
<feature type="transmembrane region" description="Helical" evidence="6">
    <location>
        <begin position="189"/>
        <end position="205"/>
    </location>
</feature>
<dbReference type="Proteomes" id="UP000326759">
    <property type="component" value="Unassembled WGS sequence"/>
</dbReference>
<evidence type="ECO:0000256" key="4">
    <source>
        <dbReference type="ARBA" id="ARBA00022989"/>
    </source>
</evidence>
<evidence type="ECO:0000256" key="5">
    <source>
        <dbReference type="ARBA" id="ARBA00023136"/>
    </source>
</evidence>
<comment type="subcellular location">
    <subcellularLocation>
        <location evidence="1">Cell membrane</location>
        <topology evidence="1">Multi-pass membrane protein</topology>
    </subcellularLocation>
</comment>
<dbReference type="EMBL" id="SEYY01000737">
    <property type="protein sequence ID" value="KAB7506588.1"/>
    <property type="molecule type" value="Genomic_DNA"/>
</dbReference>
<keyword evidence="2" id="KW-1003">Cell membrane</keyword>
<gene>
    <name evidence="8" type="primary">ybhR</name>
    <name evidence="8" type="ORF">Anas_04563</name>
</gene>
<dbReference type="InterPro" id="IPR051449">
    <property type="entry name" value="ABC-2_transporter_component"/>
</dbReference>
<dbReference type="PIRSF" id="PIRSF006648">
    <property type="entry name" value="DrrB"/>
    <property type="match status" value="1"/>
</dbReference>
<evidence type="ECO:0000256" key="6">
    <source>
        <dbReference type="SAM" id="Phobius"/>
    </source>
</evidence>
<protein>
    <submittedName>
        <fullName evidence="8">Inner membrane transport permease YbhR</fullName>
    </submittedName>
</protein>
<evidence type="ECO:0000259" key="7">
    <source>
        <dbReference type="Pfam" id="PF01061"/>
    </source>
</evidence>
<keyword evidence="4 6" id="KW-1133">Transmembrane helix</keyword>
<dbReference type="Pfam" id="PF01061">
    <property type="entry name" value="ABC2_membrane"/>
    <property type="match status" value="1"/>
</dbReference>
<dbReference type="InterPro" id="IPR000412">
    <property type="entry name" value="ABC_2_transport"/>
</dbReference>
<keyword evidence="9" id="KW-1185">Reference proteome</keyword>
<dbReference type="PRINTS" id="PR00164">
    <property type="entry name" value="ABC2TRNSPORT"/>
</dbReference>
<evidence type="ECO:0000256" key="3">
    <source>
        <dbReference type="ARBA" id="ARBA00022692"/>
    </source>
</evidence>